<dbReference type="KEGG" id="vas:GT360_13615"/>
<protein>
    <submittedName>
        <fullName evidence="4">Lipopolysaccharide biosynthesis protein</fullName>
    </submittedName>
</protein>
<keyword evidence="3" id="KW-0472">Membrane</keyword>
<dbReference type="GO" id="GO:0004713">
    <property type="term" value="F:protein tyrosine kinase activity"/>
    <property type="evidence" value="ECO:0007669"/>
    <property type="project" value="TreeGrafter"/>
</dbReference>
<dbReference type="EMBL" id="CP047475">
    <property type="protein sequence ID" value="QIA64464.1"/>
    <property type="molecule type" value="Genomic_DNA"/>
</dbReference>
<evidence type="ECO:0000256" key="3">
    <source>
        <dbReference type="SAM" id="Phobius"/>
    </source>
</evidence>
<organism evidence="4 5">
    <name type="scientific">Vibrio astriarenae</name>
    <dbReference type="NCBI Taxonomy" id="1481923"/>
    <lineage>
        <taxon>Bacteria</taxon>
        <taxon>Pseudomonadati</taxon>
        <taxon>Pseudomonadota</taxon>
        <taxon>Gammaproteobacteria</taxon>
        <taxon>Vibrionales</taxon>
        <taxon>Vibrionaceae</taxon>
        <taxon>Vibrio</taxon>
    </lineage>
</organism>
<feature type="coiled-coil region" evidence="1">
    <location>
        <begin position="284"/>
        <end position="318"/>
    </location>
</feature>
<dbReference type="InterPro" id="IPR050445">
    <property type="entry name" value="Bact_polysacc_biosynth/exp"/>
</dbReference>
<evidence type="ECO:0000313" key="4">
    <source>
        <dbReference type="EMBL" id="QIA64464.1"/>
    </source>
</evidence>
<keyword evidence="3" id="KW-0812">Transmembrane</keyword>
<sequence>MIEQKFQEFRKSIAPGEFNSIEFLTARAQQLEADDPDLSQRILVRVTNLKREKQKKAEEAKKEEALAKAKQEEVQEKRVEPKSEVISTPAAKPAEEQKKKAEHKAKGKLSHLISSNPLLNKLKQSPFTALVLVPTLIFAFYQLFWATERFESQAQVIVQQPDGMATMDASMAVLTGLGMPSTGVSDTELVKAYILSNDMLRYLEDKLNLSAHYSQSEIDVFSRLDSDSSWESFFEFYQKHINVFIDAKSNIVFVQGQGFDADFAHRLTQTIVDRAEWYINSIGHQLAEAQLEFIKNEHANIQSRLEEAQATLLNFQQRYNLLDPAAEGMAMQQIAYGLEGQISAKEAELKSLNAIMSDQAPQVRALQNQLTALKEQLVKERGKLSADDEQVIPVSEILANYTDLKVKMELALQAYTSSEVSLEKSRIEAYRQLKYLVVVEAATLPQDSKYPHALYNISLFALVTMMLFAIGKIIISTIRELK</sequence>
<feature type="compositionally biased region" description="Basic and acidic residues" evidence="2">
    <location>
        <begin position="53"/>
        <end position="83"/>
    </location>
</feature>
<dbReference type="RefSeq" id="WP_164649369.1">
    <property type="nucleotide sequence ID" value="NZ_CP047475.1"/>
</dbReference>
<proteinExistence type="predicted"/>
<keyword evidence="5" id="KW-1185">Reference proteome</keyword>
<dbReference type="AlphaFoldDB" id="A0A7Z2T4V3"/>
<keyword evidence="1" id="KW-0175">Coiled coil</keyword>
<dbReference type="PANTHER" id="PTHR32309:SF13">
    <property type="entry name" value="FERRIC ENTEROBACTIN TRANSPORT PROTEIN FEPE"/>
    <property type="match status" value="1"/>
</dbReference>
<dbReference type="Proteomes" id="UP000464262">
    <property type="component" value="Chromosome 1"/>
</dbReference>
<feature type="region of interest" description="Disordered" evidence="2">
    <location>
        <begin position="53"/>
        <end position="104"/>
    </location>
</feature>
<evidence type="ECO:0000313" key="5">
    <source>
        <dbReference type="Proteomes" id="UP000464262"/>
    </source>
</evidence>
<dbReference type="GO" id="GO:0005886">
    <property type="term" value="C:plasma membrane"/>
    <property type="evidence" value="ECO:0007669"/>
    <property type="project" value="TreeGrafter"/>
</dbReference>
<feature type="transmembrane region" description="Helical" evidence="3">
    <location>
        <begin position="453"/>
        <end position="475"/>
    </location>
</feature>
<evidence type="ECO:0000256" key="1">
    <source>
        <dbReference type="SAM" id="Coils"/>
    </source>
</evidence>
<keyword evidence="3" id="KW-1133">Transmembrane helix</keyword>
<gene>
    <name evidence="4" type="ORF">GT360_13615</name>
</gene>
<accession>A0A7Z2T4V3</accession>
<evidence type="ECO:0000256" key="2">
    <source>
        <dbReference type="SAM" id="MobiDB-lite"/>
    </source>
</evidence>
<dbReference type="PANTHER" id="PTHR32309">
    <property type="entry name" value="TYROSINE-PROTEIN KINASE"/>
    <property type="match status" value="1"/>
</dbReference>
<name>A0A7Z2T4V3_9VIBR</name>
<reference evidence="4 5" key="1">
    <citation type="submission" date="2020-01" db="EMBL/GenBank/DDBJ databases">
        <title>Whole genome and functional gene identification of agarase of Vibrio HN897.</title>
        <authorList>
            <person name="Liu Y."/>
            <person name="Zhao Z."/>
        </authorList>
    </citation>
    <scope>NUCLEOTIDE SEQUENCE [LARGE SCALE GENOMIC DNA]</scope>
    <source>
        <strain evidence="4 5">HN897</strain>
    </source>
</reference>